<dbReference type="PANTHER" id="PTHR24422:SF26">
    <property type="entry name" value="CHEMOTAXIS PROTEIN METHYLTRANSFERASE"/>
    <property type="match status" value="1"/>
</dbReference>
<sequence>MIAPALKRSATTGPERPSMASALGDGLSARNFDLLSRYIYDYSGIKMPVTKKTMLEGRLRRRLRFVGIDGLNEYCDYLFKDGGIESEAIHLIDVVTTNKTDFFREPTHFDHLTNKALPDLVAKGHRRLRVWSSACSIGAEPYTLAMVIEDFIQANGGPDYAILATDLSTDVLRVAKRGIFSTAMIEPVDRERRKRYVMEPRDPSRGEVRIHPRLRAKVGFARLNLMDTSYGVGDPMQVIFCRNVLIYFDKKTQEKVLSRLCDKLVSGGYLYVGHSETITGFALPVRQVANTVFQKV</sequence>
<dbReference type="GO" id="GO:0008983">
    <property type="term" value="F:protein-glutamate O-methyltransferase activity"/>
    <property type="evidence" value="ECO:0007669"/>
    <property type="project" value="UniProtKB-EC"/>
</dbReference>
<dbReference type="OrthoDB" id="9816309at2"/>
<dbReference type="Pfam" id="PF03705">
    <property type="entry name" value="CheR_N"/>
    <property type="match status" value="1"/>
</dbReference>
<protein>
    <recommendedName>
        <fullName evidence="5">Chemotaxis protein methyltransferase</fullName>
        <ecNumber evidence="5">2.1.1.80</ecNumber>
    </recommendedName>
</protein>
<comment type="caution">
    <text evidence="9">The sequence shown here is derived from an EMBL/GenBank/DDBJ whole genome shotgun (WGS) entry which is preliminary data.</text>
</comment>
<evidence type="ECO:0000256" key="2">
    <source>
        <dbReference type="ARBA" id="ARBA00022603"/>
    </source>
</evidence>
<comment type="function">
    <text evidence="5">Methylation of the membrane-bound methyl-accepting chemotaxis proteins (MCP) to form gamma-glutamyl methyl ester residues in MCP.</text>
</comment>
<evidence type="ECO:0000256" key="7">
    <source>
        <dbReference type="SAM" id="MobiDB-lite"/>
    </source>
</evidence>
<evidence type="ECO:0000313" key="10">
    <source>
        <dbReference type="Proteomes" id="UP000316429"/>
    </source>
</evidence>
<keyword evidence="3 5" id="KW-0808">Transferase</keyword>
<dbReference type="InterPro" id="IPR022642">
    <property type="entry name" value="CheR_C"/>
</dbReference>
<accession>A0A504U1K4</accession>
<gene>
    <name evidence="9" type="ORF">FJQ55_22745</name>
</gene>
<dbReference type="InterPro" id="IPR026024">
    <property type="entry name" value="Chemotaxis_MeTrfase_CheR"/>
</dbReference>
<feature type="region of interest" description="Disordered" evidence="7">
    <location>
        <begin position="1"/>
        <end position="21"/>
    </location>
</feature>
<dbReference type="InterPro" id="IPR022641">
    <property type="entry name" value="CheR_N"/>
</dbReference>
<reference evidence="9 10" key="1">
    <citation type="submission" date="2019-06" db="EMBL/GenBank/DDBJ databases">
        <title>Rhizobium sp. CL12 isolated from roots of soybean.</title>
        <authorList>
            <person name="Wang C."/>
        </authorList>
    </citation>
    <scope>NUCLEOTIDE SEQUENCE [LARGE SCALE GENOMIC DNA]</scope>
    <source>
        <strain evidence="9 10">CL12</strain>
    </source>
</reference>
<keyword evidence="2 5" id="KW-0489">Methyltransferase</keyword>
<name>A0A504U1K4_9HYPH</name>
<feature type="binding site" evidence="6">
    <location>
        <position position="140"/>
    </location>
    <ligand>
        <name>S-adenosyl-L-methionine</name>
        <dbReference type="ChEBI" id="CHEBI:59789"/>
    </ligand>
</feature>
<evidence type="ECO:0000259" key="8">
    <source>
        <dbReference type="PROSITE" id="PS50123"/>
    </source>
</evidence>
<evidence type="ECO:0000256" key="3">
    <source>
        <dbReference type="ARBA" id="ARBA00022679"/>
    </source>
</evidence>
<dbReference type="InterPro" id="IPR050903">
    <property type="entry name" value="Bact_Chemotaxis_MeTrfase"/>
</dbReference>
<dbReference type="Gene3D" id="3.40.50.150">
    <property type="entry name" value="Vaccinia Virus protein VP39"/>
    <property type="match status" value="1"/>
</dbReference>
<feature type="binding site" evidence="6">
    <location>
        <position position="98"/>
    </location>
    <ligand>
        <name>S-adenosyl-L-methionine</name>
        <dbReference type="ChEBI" id="CHEBI:59789"/>
    </ligand>
</feature>
<dbReference type="AlphaFoldDB" id="A0A504U1K4"/>
<dbReference type="Pfam" id="PF01739">
    <property type="entry name" value="CheR"/>
    <property type="match status" value="1"/>
</dbReference>
<dbReference type="InterPro" id="IPR000780">
    <property type="entry name" value="CheR_MeTrfase"/>
</dbReference>
<feature type="domain" description="CheR-type methyltransferase" evidence="8">
    <location>
        <begin position="27"/>
        <end position="296"/>
    </location>
</feature>
<dbReference type="EC" id="2.1.1.80" evidence="5"/>
<keyword evidence="10" id="KW-1185">Reference proteome</keyword>
<dbReference type="EMBL" id="VFYP01000008">
    <property type="protein sequence ID" value="TPP04275.1"/>
    <property type="molecule type" value="Genomic_DNA"/>
</dbReference>
<dbReference type="PROSITE" id="PS50123">
    <property type="entry name" value="CHER"/>
    <property type="match status" value="1"/>
</dbReference>
<feature type="binding site" evidence="6">
    <location>
        <begin position="242"/>
        <end position="243"/>
    </location>
    <ligand>
        <name>S-adenosyl-L-methionine</name>
        <dbReference type="ChEBI" id="CHEBI:59789"/>
    </ligand>
</feature>
<dbReference type="SUPFAM" id="SSF53335">
    <property type="entry name" value="S-adenosyl-L-methionine-dependent methyltransferases"/>
    <property type="match status" value="1"/>
</dbReference>
<evidence type="ECO:0000256" key="5">
    <source>
        <dbReference type="PIRNR" id="PIRNR000410"/>
    </source>
</evidence>
<dbReference type="InterPro" id="IPR029063">
    <property type="entry name" value="SAM-dependent_MTases_sf"/>
</dbReference>
<feature type="binding site" evidence="6">
    <location>
        <position position="166"/>
    </location>
    <ligand>
        <name>S-adenosyl-L-methionine</name>
        <dbReference type="ChEBI" id="CHEBI:59789"/>
    </ligand>
</feature>
<evidence type="ECO:0000313" key="9">
    <source>
        <dbReference type="EMBL" id="TPP04275.1"/>
    </source>
</evidence>
<keyword evidence="4 5" id="KW-0949">S-adenosyl-L-methionine</keyword>
<proteinExistence type="predicted"/>
<evidence type="ECO:0000256" key="1">
    <source>
        <dbReference type="ARBA" id="ARBA00001541"/>
    </source>
</evidence>
<feature type="binding site" evidence="6">
    <location>
        <begin position="224"/>
        <end position="225"/>
    </location>
    <ligand>
        <name>S-adenosyl-L-methionine</name>
        <dbReference type="ChEBI" id="CHEBI:59789"/>
    </ligand>
</feature>
<dbReference type="SMART" id="SM00138">
    <property type="entry name" value="MeTrc"/>
    <property type="match status" value="1"/>
</dbReference>
<dbReference type="PANTHER" id="PTHR24422">
    <property type="entry name" value="CHEMOTAXIS PROTEIN METHYLTRANSFERASE"/>
    <property type="match status" value="1"/>
</dbReference>
<dbReference type="InterPro" id="IPR036804">
    <property type="entry name" value="CheR_N_sf"/>
</dbReference>
<dbReference type="Proteomes" id="UP000316429">
    <property type="component" value="Unassembled WGS sequence"/>
</dbReference>
<dbReference type="PIRSF" id="PIRSF000410">
    <property type="entry name" value="CheR"/>
    <property type="match status" value="1"/>
</dbReference>
<comment type="catalytic activity">
    <reaction evidence="1 5">
        <text>L-glutamyl-[protein] + S-adenosyl-L-methionine = [protein]-L-glutamate 5-O-methyl ester + S-adenosyl-L-homocysteine</text>
        <dbReference type="Rhea" id="RHEA:24452"/>
        <dbReference type="Rhea" id="RHEA-COMP:10208"/>
        <dbReference type="Rhea" id="RHEA-COMP:10311"/>
        <dbReference type="ChEBI" id="CHEBI:29973"/>
        <dbReference type="ChEBI" id="CHEBI:57856"/>
        <dbReference type="ChEBI" id="CHEBI:59789"/>
        <dbReference type="ChEBI" id="CHEBI:82795"/>
        <dbReference type="EC" id="2.1.1.80"/>
    </reaction>
</comment>
<dbReference type="GO" id="GO:0032259">
    <property type="term" value="P:methylation"/>
    <property type="evidence" value="ECO:0007669"/>
    <property type="project" value="UniProtKB-KW"/>
</dbReference>
<feature type="binding site" evidence="6">
    <location>
        <position position="100"/>
    </location>
    <ligand>
        <name>S-adenosyl-L-methionine</name>
        <dbReference type="ChEBI" id="CHEBI:59789"/>
    </ligand>
</feature>
<dbReference type="SUPFAM" id="SSF47757">
    <property type="entry name" value="Chemotaxis receptor methyltransferase CheR, N-terminal domain"/>
    <property type="match status" value="1"/>
</dbReference>
<dbReference type="PRINTS" id="PR00996">
    <property type="entry name" value="CHERMTFRASE"/>
</dbReference>
<evidence type="ECO:0000256" key="6">
    <source>
        <dbReference type="PIRSR" id="PIRSR000410-1"/>
    </source>
</evidence>
<organism evidence="9 10">
    <name type="scientific">Rhizobium glycinendophyticum</name>
    <dbReference type="NCBI Taxonomy" id="2589807"/>
    <lineage>
        <taxon>Bacteria</taxon>
        <taxon>Pseudomonadati</taxon>
        <taxon>Pseudomonadota</taxon>
        <taxon>Alphaproteobacteria</taxon>
        <taxon>Hyphomicrobiales</taxon>
        <taxon>Rhizobiaceae</taxon>
        <taxon>Rhizobium/Agrobacterium group</taxon>
        <taxon>Rhizobium</taxon>
    </lineage>
</organism>
<feature type="binding site" evidence="6">
    <location>
        <position position="104"/>
    </location>
    <ligand>
        <name>S-adenosyl-L-methionine</name>
        <dbReference type="ChEBI" id="CHEBI:59789"/>
    </ligand>
</feature>
<evidence type="ECO:0000256" key="4">
    <source>
        <dbReference type="ARBA" id="ARBA00022691"/>
    </source>
</evidence>
<dbReference type="Gene3D" id="1.10.155.10">
    <property type="entry name" value="Chemotaxis receptor methyltransferase CheR, N-terminal domain"/>
    <property type="match status" value="1"/>
</dbReference>